<evidence type="ECO:0000313" key="1">
    <source>
        <dbReference type="EMBL" id="OUI97402.1"/>
    </source>
</evidence>
<accession>A0A252AZ70</accession>
<dbReference type="Proteomes" id="UP000194999">
    <property type="component" value="Unassembled WGS sequence"/>
</dbReference>
<evidence type="ECO:0000313" key="2">
    <source>
        <dbReference type="Proteomes" id="UP000194999"/>
    </source>
</evidence>
<dbReference type="AlphaFoldDB" id="A0A252AZ70"/>
<reference evidence="1 2" key="1">
    <citation type="submission" date="2014-06" db="EMBL/GenBank/DDBJ databases">
        <authorList>
            <person name="Ju J."/>
            <person name="Zhang J."/>
        </authorList>
    </citation>
    <scope>NUCLEOTIDE SEQUENCE [LARGE SCALE GENOMIC DNA]</scope>
    <source>
        <strain evidence="1">DmW_048</strain>
    </source>
</reference>
<proteinExistence type="predicted"/>
<dbReference type="EMBL" id="JOOY01000153">
    <property type="protein sequence ID" value="OUI97402.1"/>
    <property type="molecule type" value="Genomic_DNA"/>
</dbReference>
<gene>
    <name evidence="1" type="ORF">HK15_03170</name>
</gene>
<organism evidence="1 2">
    <name type="scientific">Acetobacter orientalis</name>
    <dbReference type="NCBI Taxonomy" id="146474"/>
    <lineage>
        <taxon>Bacteria</taxon>
        <taxon>Pseudomonadati</taxon>
        <taxon>Pseudomonadota</taxon>
        <taxon>Alphaproteobacteria</taxon>
        <taxon>Acetobacterales</taxon>
        <taxon>Acetobacteraceae</taxon>
        <taxon>Acetobacter</taxon>
    </lineage>
</organism>
<comment type="caution">
    <text evidence="1">The sequence shown here is derived from an EMBL/GenBank/DDBJ whole genome shotgun (WGS) entry which is preliminary data.</text>
</comment>
<protein>
    <submittedName>
        <fullName evidence="1">Uncharacterized protein</fullName>
    </submittedName>
</protein>
<sequence length="88" mass="9735">MPAIASQSLWATRSHRKAARLVALSVEPPKGGAPERVHLYMEKVFGGVFALALLWRSTGEKMAGVSLFNGTCLAEWRVLKRAGEEKRR</sequence>
<name>A0A252AZ70_9PROT</name>